<gene>
    <name evidence="4" type="ORF">PRUPE_6G077200</name>
</gene>
<keyword evidence="1" id="KW-0862">Zinc</keyword>
<dbReference type="GO" id="GO:0008270">
    <property type="term" value="F:zinc ion binding"/>
    <property type="evidence" value="ECO:0007669"/>
    <property type="project" value="UniProtKB-KW"/>
</dbReference>
<keyword evidence="1" id="KW-0479">Metal-binding</keyword>
<dbReference type="eggNOG" id="KOG0800">
    <property type="taxonomic scope" value="Eukaryota"/>
</dbReference>
<evidence type="ECO:0000259" key="3">
    <source>
        <dbReference type="PROSITE" id="PS50089"/>
    </source>
</evidence>
<dbReference type="UniPathway" id="UPA00143"/>
<accession>A0A251NLQ3</accession>
<dbReference type="PANTHER" id="PTHR45676">
    <property type="entry name" value="RING-H2 FINGER PROTEIN ATL51-RELATED"/>
    <property type="match status" value="1"/>
</dbReference>
<feature type="domain" description="RING-type" evidence="3">
    <location>
        <begin position="114"/>
        <end position="159"/>
    </location>
</feature>
<dbReference type="SUPFAM" id="SSF57850">
    <property type="entry name" value="RING/U-box"/>
    <property type="match status" value="1"/>
</dbReference>
<evidence type="ECO:0000256" key="2">
    <source>
        <dbReference type="SAM" id="Phobius"/>
    </source>
</evidence>
<keyword evidence="2" id="KW-0812">Transmembrane</keyword>
<dbReference type="PROSITE" id="PS50089">
    <property type="entry name" value="ZF_RING_2"/>
    <property type="match status" value="1"/>
</dbReference>
<dbReference type="InterPro" id="IPR001841">
    <property type="entry name" value="Znf_RING"/>
</dbReference>
<keyword evidence="5" id="KW-1185">Reference proteome</keyword>
<protein>
    <recommendedName>
        <fullName evidence="3">RING-type domain-containing protein</fullName>
    </recommendedName>
</protein>
<organism evidence="4 5">
    <name type="scientific">Prunus persica</name>
    <name type="common">Peach</name>
    <name type="synonym">Amygdalus persica</name>
    <dbReference type="NCBI Taxonomy" id="3760"/>
    <lineage>
        <taxon>Eukaryota</taxon>
        <taxon>Viridiplantae</taxon>
        <taxon>Streptophyta</taxon>
        <taxon>Embryophyta</taxon>
        <taxon>Tracheophyta</taxon>
        <taxon>Spermatophyta</taxon>
        <taxon>Magnoliopsida</taxon>
        <taxon>eudicotyledons</taxon>
        <taxon>Gunneridae</taxon>
        <taxon>Pentapetalae</taxon>
        <taxon>rosids</taxon>
        <taxon>fabids</taxon>
        <taxon>Rosales</taxon>
        <taxon>Rosaceae</taxon>
        <taxon>Amygdaloideae</taxon>
        <taxon>Amygdaleae</taxon>
        <taxon>Prunus</taxon>
    </lineage>
</organism>
<sequence length="177" mass="19937">MSNPCFRLISTSEDCVMPLPPLPPSSPSIIDNPRLRLADMVGLGLMLAWFGLFAAFCFLKFCNRPNDNVVDLEAQTDPPQNPPQTTMVFTCRIESSNNNNSRNLNTDDEDLHQCSICLEEFKDGEECRLLANCKHSFHKRCVDKWLTNKESKPPCPLCRASVQSIQTEQENQVDSTA</sequence>
<keyword evidence="2" id="KW-1133">Transmembrane helix</keyword>
<dbReference type="Pfam" id="PF13639">
    <property type="entry name" value="zf-RING_2"/>
    <property type="match status" value="1"/>
</dbReference>
<feature type="transmembrane region" description="Helical" evidence="2">
    <location>
        <begin position="40"/>
        <end position="59"/>
    </location>
</feature>
<evidence type="ECO:0000313" key="5">
    <source>
        <dbReference type="Proteomes" id="UP000006882"/>
    </source>
</evidence>
<dbReference type="InterPro" id="IPR013083">
    <property type="entry name" value="Znf_RING/FYVE/PHD"/>
</dbReference>
<evidence type="ECO:0000313" key="4">
    <source>
        <dbReference type="EMBL" id="ONI00233.1"/>
    </source>
</evidence>
<dbReference type="Gramene" id="ONI00233">
    <property type="protein sequence ID" value="ONI00233"/>
    <property type="gene ID" value="PRUPE_6G077200"/>
</dbReference>
<dbReference type="SMART" id="SM00184">
    <property type="entry name" value="RING"/>
    <property type="match status" value="1"/>
</dbReference>
<dbReference type="AlphaFoldDB" id="A0A251NLQ3"/>
<keyword evidence="1" id="KW-0863">Zinc-finger</keyword>
<dbReference type="Proteomes" id="UP000006882">
    <property type="component" value="Chromosome G6"/>
</dbReference>
<proteinExistence type="predicted"/>
<dbReference type="EMBL" id="CM007656">
    <property type="protein sequence ID" value="ONI00233.1"/>
    <property type="molecule type" value="Genomic_DNA"/>
</dbReference>
<evidence type="ECO:0000256" key="1">
    <source>
        <dbReference type="PROSITE-ProRule" id="PRU00175"/>
    </source>
</evidence>
<keyword evidence="2" id="KW-0472">Membrane</keyword>
<dbReference type="Gene3D" id="3.30.40.10">
    <property type="entry name" value="Zinc/RING finger domain, C3HC4 (zinc finger)"/>
    <property type="match status" value="1"/>
</dbReference>
<name>A0A251NLQ3_PRUPE</name>
<dbReference type="GO" id="GO:0016567">
    <property type="term" value="P:protein ubiquitination"/>
    <property type="evidence" value="ECO:0000318"/>
    <property type="project" value="GO_Central"/>
</dbReference>
<dbReference type="PANTHER" id="PTHR45676:SF178">
    <property type="entry name" value="RING-TYPE E3 UBIQUITIN TRANSFERASE"/>
    <property type="match status" value="1"/>
</dbReference>
<reference evidence="4 5" key="1">
    <citation type="journal article" date="2013" name="Nat. Genet.">
        <title>The high-quality draft genome of peach (Prunus persica) identifies unique patterns of genetic diversity, domestication and genome evolution.</title>
        <authorList>
            <consortium name="International Peach Genome Initiative"/>
            <person name="Verde I."/>
            <person name="Abbott A.G."/>
            <person name="Scalabrin S."/>
            <person name="Jung S."/>
            <person name="Shu S."/>
            <person name="Marroni F."/>
            <person name="Zhebentyayeva T."/>
            <person name="Dettori M.T."/>
            <person name="Grimwood J."/>
            <person name="Cattonaro F."/>
            <person name="Zuccolo A."/>
            <person name="Rossini L."/>
            <person name="Jenkins J."/>
            <person name="Vendramin E."/>
            <person name="Meisel L.A."/>
            <person name="Decroocq V."/>
            <person name="Sosinski B."/>
            <person name="Prochnik S."/>
            <person name="Mitros T."/>
            <person name="Policriti A."/>
            <person name="Cipriani G."/>
            <person name="Dondini L."/>
            <person name="Ficklin S."/>
            <person name="Goodstein D.M."/>
            <person name="Xuan P."/>
            <person name="Del Fabbro C."/>
            <person name="Aramini V."/>
            <person name="Copetti D."/>
            <person name="Gonzalez S."/>
            <person name="Horner D.S."/>
            <person name="Falchi R."/>
            <person name="Lucas S."/>
            <person name="Mica E."/>
            <person name="Maldonado J."/>
            <person name="Lazzari B."/>
            <person name="Bielenberg D."/>
            <person name="Pirona R."/>
            <person name="Miculan M."/>
            <person name="Barakat A."/>
            <person name="Testolin R."/>
            <person name="Stella A."/>
            <person name="Tartarini S."/>
            <person name="Tonutti P."/>
            <person name="Arus P."/>
            <person name="Orellana A."/>
            <person name="Wells C."/>
            <person name="Main D."/>
            <person name="Vizzotto G."/>
            <person name="Silva H."/>
            <person name="Salamini F."/>
            <person name="Schmutz J."/>
            <person name="Morgante M."/>
            <person name="Rokhsar D.S."/>
        </authorList>
    </citation>
    <scope>NUCLEOTIDE SEQUENCE [LARGE SCALE GENOMIC DNA]</scope>
    <source>
        <strain evidence="5">cv. Nemared</strain>
    </source>
</reference>